<dbReference type="InterPro" id="IPR010502">
    <property type="entry name" value="Carb-bd_dom_fam9"/>
</dbReference>
<dbReference type="RefSeq" id="WP_275031204.1">
    <property type="nucleotide sequence ID" value="NZ_CP118615.1"/>
</dbReference>
<keyword evidence="1" id="KW-0862">Zinc</keyword>
<dbReference type="InterPro" id="IPR024078">
    <property type="entry name" value="LmbE-like_dom_sf"/>
</dbReference>
<dbReference type="InterPro" id="IPR003737">
    <property type="entry name" value="GlcNAc_PI_deacetylase-related"/>
</dbReference>
<feature type="domain" description="Carbohydrate-binding" evidence="3">
    <location>
        <begin position="579"/>
        <end position="778"/>
    </location>
</feature>
<feature type="domain" description="Alpha-galactosidase NEW3" evidence="4">
    <location>
        <begin position="470"/>
        <end position="527"/>
    </location>
</feature>
<feature type="domain" description="Alpha-galactosidase NEW3" evidence="4">
    <location>
        <begin position="341"/>
        <end position="405"/>
    </location>
</feature>
<dbReference type="InterPro" id="IPR018905">
    <property type="entry name" value="A-galactase_NEW3"/>
</dbReference>
<dbReference type="Pfam" id="PF02585">
    <property type="entry name" value="PIG-L"/>
    <property type="match status" value="1"/>
</dbReference>
<gene>
    <name evidence="5" type="ORF">PVK37_30030</name>
</gene>
<dbReference type="SUPFAM" id="SSF102588">
    <property type="entry name" value="LmbE-like"/>
    <property type="match status" value="1"/>
</dbReference>
<evidence type="ECO:0000256" key="2">
    <source>
        <dbReference type="SAM" id="SignalP"/>
    </source>
</evidence>
<evidence type="ECO:0000259" key="4">
    <source>
        <dbReference type="Pfam" id="PF10633"/>
    </source>
</evidence>
<feature type="signal peptide" evidence="2">
    <location>
        <begin position="1"/>
        <end position="24"/>
    </location>
</feature>
<dbReference type="Pfam" id="PF06452">
    <property type="entry name" value="CBM9_1"/>
    <property type="match status" value="1"/>
</dbReference>
<protein>
    <submittedName>
        <fullName evidence="5">Sugar-binding protein</fullName>
    </submittedName>
</protein>
<accession>A0ABY7ZNM1</accession>
<dbReference type="Gene3D" id="2.60.40.10">
    <property type="entry name" value="Immunoglobulins"/>
    <property type="match status" value="1"/>
</dbReference>
<name>A0ABY7ZNM1_9ACTN</name>
<dbReference type="Proteomes" id="UP001219605">
    <property type="component" value="Chromosome"/>
</dbReference>
<dbReference type="Gene3D" id="2.60.40.1190">
    <property type="match status" value="1"/>
</dbReference>
<dbReference type="PANTHER" id="PTHR12993:SF11">
    <property type="entry name" value="N-ACETYLGLUCOSAMINYL-PHOSPHATIDYLINOSITOL DE-N-ACETYLASE"/>
    <property type="match status" value="1"/>
</dbReference>
<dbReference type="PANTHER" id="PTHR12993">
    <property type="entry name" value="N-ACETYLGLUCOSAMINYL-PHOSPHATIDYLINOSITOL DE-N-ACETYLASE-RELATED"/>
    <property type="match status" value="1"/>
</dbReference>
<dbReference type="InterPro" id="IPR013783">
    <property type="entry name" value="Ig-like_fold"/>
</dbReference>
<proteinExistence type="predicted"/>
<keyword evidence="6" id="KW-1185">Reference proteome</keyword>
<evidence type="ECO:0000313" key="5">
    <source>
        <dbReference type="EMBL" id="WDZ84620.1"/>
    </source>
</evidence>
<dbReference type="Gene3D" id="3.40.50.10320">
    <property type="entry name" value="LmbE-like"/>
    <property type="match status" value="1"/>
</dbReference>
<evidence type="ECO:0000313" key="6">
    <source>
        <dbReference type="Proteomes" id="UP001219605"/>
    </source>
</evidence>
<keyword evidence="2" id="KW-0732">Signal</keyword>
<sequence length="907" mass="95607">MRFKAFLLPTALALALSGAPAALAAPADTTDARSGDTAGSRPTDAVDLDVLFVSAHPDDEASSLATLGQWKENFGVRSGVVTITRGEGGGNAVGLEEGPPLGIIREREERTAIGRAGVENLYNLDRVDFWYTASAPLSEQIWGHDDTLAQIVRVIRTTRPEIVMTMNPSPTPGNHGNHQQAARFAAEAFHAAADPKAFPEQLSREGLKPFRAAKFLRTGGTGSSSTGPACATSFTPTVPTDQVFGVWEGTVSRTGKTWGEIEVDARRDYVTQGWANTAAAPTDPARMRCDFYTLVDSRVPYDPADTSPEAILRGSVLPAAPGGLPEDSEFYLTTDRFDLAPGQTVEVTAHVRAAKRALTRPTVSLRLPDGWTAKGSGVLRGAVAPGKEKTTTFTVTVPADADTNQQSLLGATLTTGQGTGRTDRAVRVVADVRGTLEPLPEVGIFRDWAGAEGYPQLDTLIKPVLTLGSGQSREVRVDLRNHGTTAQSGSVTLGLPAGFTADAATKSYPSLAAGATGAVTFTVTNSDPSLPTANEGGENGDYGITITTTSGSGTNVETGALEIVPTSEVPHAGHDHAVDGEATPGEYPGEELDFSRIWEGQATTPQDASAVGRIAYTEDALKVFVRVTDDVLGKKVVPQDCKRQRRTDSVEIIVDPKGNSTDTSTVFKAGIFPITDDPAGGNPPCWQRDADNRQGPGATTAPGMTVVSKVSEPYTGYTIEASIPFAVLPDAVDPRRMGFNVLVYDSDTQDLSSQSRLGWSTFTGVRADPYRYGLVTLPGYNPPARQASEPVFPDTAARSVHSPQTIAQSAVDGVAPASVAKLPERALRITGTRVTTDGVRVTVRADRTGTAYLYAWDGDRSLGDRTVQLTAGRTVTVTVPVADGTPTSLLAAYESGGAALAHQVPLR</sequence>
<feature type="chain" id="PRO_5045623026" evidence="2">
    <location>
        <begin position="25"/>
        <end position="907"/>
    </location>
</feature>
<organism evidence="5 6">
    <name type="scientific">Micromonospora cathayae</name>
    <dbReference type="NCBI Taxonomy" id="3028804"/>
    <lineage>
        <taxon>Bacteria</taxon>
        <taxon>Bacillati</taxon>
        <taxon>Actinomycetota</taxon>
        <taxon>Actinomycetes</taxon>
        <taxon>Micromonosporales</taxon>
        <taxon>Micromonosporaceae</taxon>
        <taxon>Micromonospora</taxon>
    </lineage>
</organism>
<reference evidence="5 6" key="1">
    <citation type="submission" date="2023-02" db="EMBL/GenBank/DDBJ databases">
        <authorList>
            <person name="Mo P."/>
        </authorList>
    </citation>
    <scope>NUCLEOTIDE SEQUENCE [LARGE SCALE GENOMIC DNA]</scope>
    <source>
        <strain evidence="5 6">HUAS 3</strain>
    </source>
</reference>
<dbReference type="SUPFAM" id="SSF49344">
    <property type="entry name" value="CBD9-like"/>
    <property type="match status" value="1"/>
</dbReference>
<dbReference type="EMBL" id="CP118615">
    <property type="protein sequence ID" value="WDZ84620.1"/>
    <property type="molecule type" value="Genomic_DNA"/>
</dbReference>
<dbReference type="Pfam" id="PF10633">
    <property type="entry name" value="NPCBM_assoc"/>
    <property type="match status" value="2"/>
</dbReference>
<evidence type="ECO:0000256" key="1">
    <source>
        <dbReference type="ARBA" id="ARBA00022833"/>
    </source>
</evidence>
<evidence type="ECO:0000259" key="3">
    <source>
        <dbReference type="Pfam" id="PF06452"/>
    </source>
</evidence>